<dbReference type="InterPro" id="IPR004872">
    <property type="entry name" value="Lipoprotein_NlpA"/>
</dbReference>
<evidence type="ECO:0000256" key="6">
    <source>
        <dbReference type="PIRNR" id="PIRNR002854"/>
    </source>
</evidence>
<dbReference type="PANTHER" id="PTHR30429">
    <property type="entry name" value="D-METHIONINE-BINDING LIPOPROTEIN METQ"/>
    <property type="match status" value="1"/>
</dbReference>
<accession>W9H2C6</accession>
<name>W9H2C6_9PROT</name>
<evidence type="ECO:0000256" key="4">
    <source>
        <dbReference type="ARBA" id="ARBA00023139"/>
    </source>
</evidence>
<organism evidence="8 9">
    <name type="scientific">Skermanella stibiiresistens SB22</name>
    <dbReference type="NCBI Taxonomy" id="1385369"/>
    <lineage>
        <taxon>Bacteria</taxon>
        <taxon>Pseudomonadati</taxon>
        <taxon>Pseudomonadota</taxon>
        <taxon>Alphaproteobacteria</taxon>
        <taxon>Rhodospirillales</taxon>
        <taxon>Azospirillaceae</taxon>
        <taxon>Skermanella</taxon>
    </lineage>
</organism>
<evidence type="ECO:0000313" key="8">
    <source>
        <dbReference type="EMBL" id="EWY37918.1"/>
    </source>
</evidence>
<gene>
    <name evidence="8" type="ORF">N825_16070</name>
</gene>
<evidence type="ECO:0000313" key="9">
    <source>
        <dbReference type="Proteomes" id="UP000019486"/>
    </source>
</evidence>
<dbReference type="EMBL" id="AVFL01000022">
    <property type="protein sequence ID" value="EWY37918.1"/>
    <property type="molecule type" value="Genomic_DNA"/>
</dbReference>
<dbReference type="Gene3D" id="3.40.190.10">
    <property type="entry name" value="Periplasmic binding protein-like II"/>
    <property type="match status" value="2"/>
</dbReference>
<comment type="caution">
    <text evidence="8">The sequence shown here is derived from an EMBL/GenBank/DDBJ whole genome shotgun (WGS) entry which is preliminary data.</text>
</comment>
<evidence type="ECO:0000256" key="5">
    <source>
        <dbReference type="ARBA" id="ARBA00023288"/>
    </source>
</evidence>
<dbReference type="RefSeq" id="WP_051512971.1">
    <property type="nucleotide sequence ID" value="NZ_AVFL01000022.1"/>
</dbReference>
<comment type="similarity">
    <text evidence="6">Belongs to the nlpA lipoprotein family.</text>
</comment>
<dbReference type="AlphaFoldDB" id="W9H2C6"/>
<keyword evidence="3" id="KW-0472">Membrane</keyword>
<dbReference type="STRING" id="1385369.N825_16070"/>
<evidence type="ECO:0000256" key="2">
    <source>
        <dbReference type="ARBA" id="ARBA00022729"/>
    </source>
</evidence>
<dbReference type="PATRIC" id="fig|1385369.3.peg.5069"/>
<proteinExistence type="inferred from homology"/>
<protein>
    <recommendedName>
        <fullName evidence="6">Lipoprotein</fullName>
    </recommendedName>
</protein>
<dbReference type="PIRSF" id="PIRSF002854">
    <property type="entry name" value="MetQ"/>
    <property type="match status" value="1"/>
</dbReference>
<dbReference type="GO" id="GO:0016020">
    <property type="term" value="C:membrane"/>
    <property type="evidence" value="ECO:0007669"/>
    <property type="project" value="UniProtKB-SubCell"/>
</dbReference>
<dbReference type="PANTHER" id="PTHR30429:SF1">
    <property type="entry name" value="D-METHIONINE-BINDING LIPOPROTEIN METQ-RELATED"/>
    <property type="match status" value="1"/>
</dbReference>
<dbReference type="SUPFAM" id="SSF53850">
    <property type="entry name" value="Periplasmic binding protein-like II"/>
    <property type="match status" value="1"/>
</dbReference>
<evidence type="ECO:0000256" key="1">
    <source>
        <dbReference type="ARBA" id="ARBA00004635"/>
    </source>
</evidence>
<feature type="signal peptide" evidence="7">
    <location>
        <begin position="1"/>
        <end position="29"/>
    </location>
</feature>
<keyword evidence="9" id="KW-1185">Reference proteome</keyword>
<comment type="subcellular location">
    <subcellularLocation>
        <location evidence="1">Membrane</location>
        <topology evidence="1">Lipid-anchor</topology>
    </subcellularLocation>
</comment>
<feature type="chain" id="PRO_5004921543" description="Lipoprotein" evidence="7">
    <location>
        <begin position="30"/>
        <end position="267"/>
    </location>
</feature>
<keyword evidence="5 6" id="KW-0449">Lipoprotein</keyword>
<dbReference type="Pfam" id="PF03180">
    <property type="entry name" value="Lipoprotein_9"/>
    <property type="match status" value="1"/>
</dbReference>
<dbReference type="Proteomes" id="UP000019486">
    <property type="component" value="Unassembled WGS sequence"/>
</dbReference>
<keyword evidence="4" id="KW-0564">Palmitate</keyword>
<evidence type="ECO:0000256" key="3">
    <source>
        <dbReference type="ARBA" id="ARBA00023136"/>
    </source>
</evidence>
<reference evidence="8 9" key="1">
    <citation type="submission" date="2013-08" db="EMBL/GenBank/DDBJ databases">
        <title>The genome sequence of Skermanella stibiiresistens.</title>
        <authorList>
            <person name="Zhu W."/>
            <person name="Wang G."/>
        </authorList>
    </citation>
    <scope>NUCLEOTIDE SEQUENCE [LARGE SCALE GENOMIC DNA]</scope>
    <source>
        <strain evidence="8 9">SB22</strain>
    </source>
</reference>
<evidence type="ECO:0000256" key="7">
    <source>
        <dbReference type="SAM" id="SignalP"/>
    </source>
</evidence>
<keyword evidence="2 7" id="KW-0732">Signal</keyword>
<sequence>MNRAFKNFAAAGLLTMAGLLALAVAPASAAEPLKIGVSSGPYGEILEFAAKTAAKEGLEVKVVEFTDWNMLNAALSDGDIDANNFQHVPYLNNQIKQRGYDLVPVADSIVVPMGLYSSKVTSADDIKQGATVAIPNDPTNAARALFLIEKAGLVTLRDGVGLDASLADINDNPRKLKFIELDAAQLPRSLDDVQAAIITLNYAVLAGLDPKKSLVLEDEKSKWNLVWVARRDRAEDARIKRYIEIYRSPETREFVLERFKGTILPTW</sequence>